<organism evidence="2">
    <name type="scientific">marine metagenome</name>
    <dbReference type="NCBI Taxonomy" id="408172"/>
    <lineage>
        <taxon>unclassified sequences</taxon>
        <taxon>metagenomes</taxon>
        <taxon>ecological metagenomes</taxon>
    </lineage>
</organism>
<feature type="non-terminal residue" evidence="2">
    <location>
        <position position="1"/>
    </location>
</feature>
<dbReference type="Gene3D" id="1.25.60.10">
    <property type="entry name" value="MgtE N-terminal domain-like"/>
    <property type="match status" value="1"/>
</dbReference>
<feature type="domain" description="Magnesium transporter MgtE intracellular" evidence="1">
    <location>
        <begin position="4"/>
        <end position="62"/>
    </location>
</feature>
<gene>
    <name evidence="2" type="ORF">METZ01_LOCUS148876</name>
</gene>
<dbReference type="InterPro" id="IPR006668">
    <property type="entry name" value="Mg_transptr_MgtE_intracell_dom"/>
</dbReference>
<accession>A0A382A4D8</accession>
<dbReference type="SUPFAM" id="SSF158791">
    <property type="entry name" value="MgtE N-terminal domain-like"/>
    <property type="match status" value="1"/>
</dbReference>
<dbReference type="EMBL" id="UINC01023747">
    <property type="protein sequence ID" value="SVA96022.1"/>
    <property type="molecule type" value="Genomic_DNA"/>
</dbReference>
<protein>
    <recommendedName>
        <fullName evidence="1">Magnesium transporter MgtE intracellular domain-containing protein</fullName>
    </recommendedName>
</protein>
<evidence type="ECO:0000313" key="2">
    <source>
        <dbReference type="EMBL" id="SVA96022.1"/>
    </source>
</evidence>
<dbReference type="InterPro" id="IPR038076">
    <property type="entry name" value="MgtE_N_sf"/>
</dbReference>
<dbReference type="AlphaFoldDB" id="A0A382A4D8"/>
<sequence length="69" mass="7656">VISIKDLAKTYESMKPEEMKPILSNLDDGTVIAIYNSMSSRNKKTIFKALNPKRAAEITELLAGGKKED</sequence>
<evidence type="ECO:0000259" key="1">
    <source>
        <dbReference type="Pfam" id="PF03448"/>
    </source>
</evidence>
<proteinExistence type="predicted"/>
<reference evidence="2" key="1">
    <citation type="submission" date="2018-05" db="EMBL/GenBank/DDBJ databases">
        <authorList>
            <person name="Lanie J.A."/>
            <person name="Ng W.-L."/>
            <person name="Kazmierczak K.M."/>
            <person name="Andrzejewski T.M."/>
            <person name="Davidsen T.M."/>
            <person name="Wayne K.J."/>
            <person name="Tettelin H."/>
            <person name="Glass J.I."/>
            <person name="Rusch D."/>
            <person name="Podicherti R."/>
            <person name="Tsui H.-C.T."/>
            <person name="Winkler M.E."/>
        </authorList>
    </citation>
    <scope>NUCLEOTIDE SEQUENCE</scope>
</reference>
<dbReference type="Pfam" id="PF03448">
    <property type="entry name" value="MgtE_N"/>
    <property type="match status" value="1"/>
</dbReference>
<name>A0A382A4D8_9ZZZZ</name>